<sequence length="108" mass="11932">MNNISRLLEQSKKLLTTRLSILQKLCFRISILLTTVPCIIIVLNTVLGIVSLYSATSEKGAEVQLAALISFIIMQAVKLAAAAPVAIIVPFVMLFAFKCHNEWKQEES</sequence>
<dbReference type="Proteomes" id="UP000237466">
    <property type="component" value="Unassembled WGS sequence"/>
</dbReference>
<dbReference type="EMBL" id="PDGH01000101">
    <property type="protein sequence ID" value="POB47178.1"/>
    <property type="molecule type" value="Genomic_DNA"/>
</dbReference>
<feature type="transmembrane region" description="Helical" evidence="1">
    <location>
        <begin position="65"/>
        <end position="97"/>
    </location>
</feature>
<name>A0A2S3R235_VIBVL</name>
<organism evidence="2 3">
    <name type="scientific">Vibrio vulnificus</name>
    <dbReference type="NCBI Taxonomy" id="672"/>
    <lineage>
        <taxon>Bacteria</taxon>
        <taxon>Pseudomonadati</taxon>
        <taxon>Pseudomonadota</taxon>
        <taxon>Gammaproteobacteria</taxon>
        <taxon>Vibrionales</taxon>
        <taxon>Vibrionaceae</taxon>
        <taxon>Vibrio</taxon>
    </lineage>
</organism>
<accession>A0A2S3R235</accession>
<reference evidence="2 3" key="1">
    <citation type="journal article" date="2018" name="Front. Microbiol.">
        <title>Phylogeny of Vibrio vulnificus from the Analysis of the Core-Genome: Implications for Intra-Species Taxonomy.</title>
        <authorList>
            <person name="Roig F.J."/>
            <person name="Gonzalez-Candelas F."/>
            <person name="Sanjuan E."/>
            <person name="Fouz B."/>
            <person name="Feil E.J."/>
            <person name="Llorens C."/>
            <person name="Baker-Austin C."/>
            <person name="Oliver J.D."/>
            <person name="Danin-Poleg Y."/>
            <person name="Gibas C.J."/>
            <person name="Kashi Y."/>
            <person name="Gulig P.A."/>
            <person name="Morrison S.S."/>
            <person name="Amaro C."/>
        </authorList>
    </citation>
    <scope>NUCLEOTIDE SEQUENCE [LARGE SCALE GENOMIC DNA]</scope>
    <source>
        <strain evidence="2 3">CECT4608</strain>
    </source>
</reference>
<dbReference type="RefSeq" id="WP_103200593.1">
    <property type="nucleotide sequence ID" value="NZ_PDGH01000101.1"/>
</dbReference>
<evidence type="ECO:0000313" key="2">
    <source>
        <dbReference type="EMBL" id="POB47178.1"/>
    </source>
</evidence>
<keyword evidence="1" id="KW-0812">Transmembrane</keyword>
<proteinExistence type="predicted"/>
<keyword evidence="1" id="KW-1133">Transmembrane helix</keyword>
<evidence type="ECO:0000313" key="3">
    <source>
        <dbReference type="Proteomes" id="UP000237466"/>
    </source>
</evidence>
<comment type="caution">
    <text evidence="2">The sequence shown here is derived from an EMBL/GenBank/DDBJ whole genome shotgun (WGS) entry which is preliminary data.</text>
</comment>
<evidence type="ECO:0000256" key="1">
    <source>
        <dbReference type="SAM" id="Phobius"/>
    </source>
</evidence>
<gene>
    <name evidence="2" type="ORF">CRN52_13950</name>
</gene>
<keyword evidence="1" id="KW-0472">Membrane</keyword>
<feature type="transmembrane region" description="Helical" evidence="1">
    <location>
        <begin position="25"/>
        <end position="53"/>
    </location>
</feature>
<protein>
    <submittedName>
        <fullName evidence="2">Uncharacterized protein</fullName>
    </submittedName>
</protein>
<dbReference type="AlphaFoldDB" id="A0A2S3R235"/>